<dbReference type="Proteomes" id="UP001152797">
    <property type="component" value="Unassembled WGS sequence"/>
</dbReference>
<keyword evidence="9" id="KW-0677">Repeat</keyword>
<comment type="caution">
    <text evidence="15">The sequence shown here is derived from an EMBL/GenBank/DDBJ whole genome shotgun (WGS) entry which is preliminary data.</text>
</comment>
<organism evidence="15">
    <name type="scientific">Cladocopium goreaui</name>
    <dbReference type="NCBI Taxonomy" id="2562237"/>
    <lineage>
        <taxon>Eukaryota</taxon>
        <taxon>Sar</taxon>
        <taxon>Alveolata</taxon>
        <taxon>Dinophyceae</taxon>
        <taxon>Suessiales</taxon>
        <taxon>Symbiodiniaceae</taxon>
        <taxon>Cladocopium</taxon>
    </lineage>
</organism>
<dbReference type="GO" id="GO:0000139">
    <property type="term" value="C:Golgi membrane"/>
    <property type="evidence" value="ECO:0007669"/>
    <property type="project" value="UniProtKB-SubCell"/>
</dbReference>
<sequence length="503" mass="55005">MAADFILDTVAVCFAVFFMTAPLSQAIDVCGTPAKVRYVNPINLLCFSLNCITQLAYGLFLPVPPVVPCNAYGVFVGIFSTSACWCFARKEPHAKHWDRTAAFATAFTGLLAALIFAYAAFGGAADVGVLGMMVGIIMYGAPLSSMKEVLRTKSSETLPVMQSFLGFLNSSCWFTVGVRTGKVPVWGPNIIGMMLSLLQLALIFKFPAKPAGDLEDEDFIPLLAEHSLADVARDTSREWKEAIVEHSHSISLFMKKSSQDLVGLFSHSPRVDNEYISLDGDGPLTENKKKVHPPLPWQIGKNFSVFALETGITVSDRPTWWSEDGRYFIYYAQDYQHWKVNGLRSAGGDGISSVRPGRRRAGCGFARSSPVKASAPPMDFAALFEAGGWFEVDDDEWVSVKPSLLSKTASSFRFVAETAQTQESAKVDETSTTEQAVGRRVFCGLRCKEALLLFLPPKPGIEEEDSIVMDLEQSAEIGDMDGLLKKTGEPDVISLKPRKASKL</sequence>
<dbReference type="GO" id="GO:0051119">
    <property type="term" value="F:sugar transmembrane transporter activity"/>
    <property type="evidence" value="ECO:0007669"/>
    <property type="project" value="InterPro"/>
</dbReference>
<keyword evidence="18" id="KW-1185">Reference proteome</keyword>
<evidence type="ECO:0000313" key="16">
    <source>
        <dbReference type="EMBL" id="CAL1169037.1"/>
    </source>
</evidence>
<name>A0A9P1DUE7_9DINO</name>
<evidence type="ECO:0000256" key="14">
    <source>
        <dbReference type="SAM" id="SignalP"/>
    </source>
</evidence>
<feature type="transmembrane region" description="Helical" evidence="13">
    <location>
        <begin position="100"/>
        <end position="121"/>
    </location>
</feature>
<evidence type="ECO:0000256" key="7">
    <source>
        <dbReference type="ARBA" id="ARBA00022597"/>
    </source>
</evidence>
<evidence type="ECO:0000313" key="18">
    <source>
        <dbReference type="Proteomes" id="UP001152797"/>
    </source>
</evidence>
<dbReference type="InterPro" id="IPR004316">
    <property type="entry name" value="SWEET_rpt"/>
</dbReference>
<evidence type="ECO:0000256" key="4">
    <source>
        <dbReference type="ARBA" id="ARBA00021741"/>
    </source>
</evidence>
<dbReference type="AlphaFoldDB" id="A0A9P1DUE7"/>
<feature type="signal peptide" evidence="14">
    <location>
        <begin position="1"/>
        <end position="26"/>
    </location>
</feature>
<dbReference type="PANTHER" id="PTHR10791:SF30">
    <property type="entry name" value="SUGAR TRANSPORTER SWEET1"/>
    <property type="match status" value="1"/>
</dbReference>
<keyword evidence="6" id="KW-1003">Cell membrane</keyword>
<reference evidence="16" key="2">
    <citation type="submission" date="2024-04" db="EMBL/GenBank/DDBJ databases">
        <authorList>
            <person name="Chen Y."/>
            <person name="Shah S."/>
            <person name="Dougan E. K."/>
            <person name="Thang M."/>
            <person name="Chan C."/>
        </authorList>
    </citation>
    <scope>NUCLEOTIDE SEQUENCE [LARGE SCALE GENOMIC DNA]</scope>
</reference>
<evidence type="ECO:0000256" key="3">
    <source>
        <dbReference type="ARBA" id="ARBA00007809"/>
    </source>
</evidence>
<dbReference type="EMBL" id="CAMXCT010006542">
    <property type="protein sequence ID" value="CAI4015662.1"/>
    <property type="molecule type" value="Genomic_DNA"/>
</dbReference>
<evidence type="ECO:0000256" key="1">
    <source>
        <dbReference type="ARBA" id="ARBA00004651"/>
    </source>
</evidence>
<evidence type="ECO:0000256" key="5">
    <source>
        <dbReference type="ARBA" id="ARBA00022448"/>
    </source>
</evidence>
<evidence type="ECO:0000313" key="17">
    <source>
        <dbReference type="EMBL" id="CAL4802974.1"/>
    </source>
</evidence>
<dbReference type="InterPro" id="IPR047664">
    <property type="entry name" value="SWEET"/>
</dbReference>
<feature type="chain" id="PRO_5043271673" description="Sugar transporter SWEET1" evidence="14">
    <location>
        <begin position="27"/>
        <end position="503"/>
    </location>
</feature>
<evidence type="ECO:0000256" key="2">
    <source>
        <dbReference type="ARBA" id="ARBA00004653"/>
    </source>
</evidence>
<feature type="transmembrane region" description="Helical" evidence="13">
    <location>
        <begin position="185"/>
        <end position="204"/>
    </location>
</feature>
<dbReference type="GO" id="GO:0005886">
    <property type="term" value="C:plasma membrane"/>
    <property type="evidence" value="ECO:0007669"/>
    <property type="project" value="UniProtKB-SubCell"/>
</dbReference>
<evidence type="ECO:0000256" key="12">
    <source>
        <dbReference type="ARBA" id="ARBA00023136"/>
    </source>
</evidence>
<keyword evidence="10 13" id="KW-1133">Transmembrane helix</keyword>
<evidence type="ECO:0000256" key="8">
    <source>
        <dbReference type="ARBA" id="ARBA00022692"/>
    </source>
</evidence>
<keyword evidence="5" id="KW-0813">Transport</keyword>
<evidence type="ECO:0000256" key="13">
    <source>
        <dbReference type="SAM" id="Phobius"/>
    </source>
</evidence>
<keyword evidence="12 13" id="KW-0472">Membrane</keyword>
<evidence type="ECO:0000256" key="9">
    <source>
        <dbReference type="ARBA" id="ARBA00022737"/>
    </source>
</evidence>
<keyword evidence="8 13" id="KW-0812">Transmembrane</keyword>
<proteinExistence type="inferred from homology"/>
<evidence type="ECO:0000313" key="15">
    <source>
        <dbReference type="EMBL" id="CAI4015662.1"/>
    </source>
</evidence>
<dbReference type="PANTHER" id="PTHR10791">
    <property type="entry name" value="RAG1-ACTIVATING PROTEIN 1"/>
    <property type="match status" value="1"/>
</dbReference>
<feature type="transmembrane region" description="Helical" evidence="13">
    <location>
        <begin position="71"/>
        <end position="88"/>
    </location>
</feature>
<keyword evidence="14" id="KW-0732">Signal</keyword>
<keyword evidence="11" id="KW-0333">Golgi apparatus</keyword>
<dbReference type="OrthoDB" id="409725at2759"/>
<feature type="transmembrane region" description="Helical" evidence="13">
    <location>
        <begin position="127"/>
        <end position="146"/>
    </location>
</feature>
<dbReference type="FunFam" id="1.20.1280.290:FF:000004">
    <property type="entry name" value="Sugar transporter SWEET"/>
    <property type="match status" value="1"/>
</dbReference>
<dbReference type="Gene3D" id="1.20.1280.290">
    <property type="match status" value="2"/>
</dbReference>
<evidence type="ECO:0000256" key="10">
    <source>
        <dbReference type="ARBA" id="ARBA00022989"/>
    </source>
</evidence>
<evidence type="ECO:0000256" key="6">
    <source>
        <dbReference type="ARBA" id="ARBA00022475"/>
    </source>
</evidence>
<accession>A0A9P1DUE7</accession>
<comment type="similarity">
    <text evidence="3">Belongs to the SWEET sugar transporter family.</text>
</comment>
<dbReference type="EMBL" id="CAMXCT020006542">
    <property type="protein sequence ID" value="CAL1169037.1"/>
    <property type="molecule type" value="Genomic_DNA"/>
</dbReference>
<evidence type="ECO:0000256" key="11">
    <source>
        <dbReference type="ARBA" id="ARBA00023034"/>
    </source>
</evidence>
<comment type="subcellular location">
    <subcellularLocation>
        <location evidence="1">Cell membrane</location>
        <topology evidence="1">Multi-pass membrane protein</topology>
    </subcellularLocation>
    <subcellularLocation>
        <location evidence="2">Golgi apparatus membrane</location>
        <topology evidence="2">Multi-pass membrane protein</topology>
    </subcellularLocation>
</comment>
<protein>
    <recommendedName>
        <fullName evidence="4">Sugar transporter SWEET1</fullName>
    </recommendedName>
</protein>
<dbReference type="EMBL" id="CAMXCT030006542">
    <property type="protein sequence ID" value="CAL4802974.1"/>
    <property type="molecule type" value="Genomic_DNA"/>
</dbReference>
<dbReference type="Pfam" id="PF03083">
    <property type="entry name" value="MtN3_slv"/>
    <property type="match status" value="1"/>
</dbReference>
<keyword evidence="7 17" id="KW-0762">Sugar transport</keyword>
<reference evidence="15" key="1">
    <citation type="submission" date="2022-10" db="EMBL/GenBank/DDBJ databases">
        <authorList>
            <person name="Chen Y."/>
            <person name="Dougan E. K."/>
            <person name="Chan C."/>
            <person name="Rhodes N."/>
            <person name="Thang M."/>
        </authorList>
    </citation>
    <scope>NUCLEOTIDE SEQUENCE</scope>
</reference>
<gene>
    <name evidence="15" type="ORF">C1SCF055_LOCUS40479</name>
</gene>